<dbReference type="Proteomes" id="UP000221734">
    <property type="component" value="Chromosome Kuenenia_stuttgartiensis_MBR1"/>
</dbReference>
<sequence length="188" mass="21842">MMEPISASAMAHAAKEMAVREIPKEATETGLKESVLSEQLDIIKNNSLESLEAQDEAFSQRLKEYKTQVEINYEMGDFREKNVFSELKENYPEKDGYKIFPERYLCDKEGKIVRDTVSREARRIDFLIGTDREIMKSIEVTSEKAPKEMQLAKEERIREQGGNYIRLPETGELIIFPSNIKTEIWRRA</sequence>
<dbReference type="AlphaFoldDB" id="A0A2C9CK71"/>
<reference evidence="2" key="1">
    <citation type="submission" date="2017-10" db="EMBL/GenBank/DDBJ databases">
        <authorList>
            <person name="Frank J."/>
        </authorList>
    </citation>
    <scope>NUCLEOTIDE SEQUENCE [LARGE SCALE GENOMIC DNA]</scope>
</reference>
<evidence type="ECO:0000313" key="2">
    <source>
        <dbReference type="Proteomes" id="UP000221734"/>
    </source>
</evidence>
<dbReference type="EMBL" id="LT934425">
    <property type="protein sequence ID" value="SOH06164.1"/>
    <property type="molecule type" value="Genomic_DNA"/>
</dbReference>
<dbReference type="OrthoDB" id="3078525at2"/>
<dbReference type="RefSeq" id="WP_099326644.1">
    <property type="nucleotide sequence ID" value="NZ_LT934425.1"/>
</dbReference>
<keyword evidence="2" id="KW-1185">Reference proteome</keyword>
<protein>
    <submittedName>
        <fullName evidence="1">Uncharacterized protein</fullName>
    </submittedName>
</protein>
<gene>
    <name evidence="1" type="ORF">KSMBR1_3691</name>
</gene>
<accession>A0A2C9CK71</accession>
<proteinExistence type="predicted"/>
<dbReference type="KEGG" id="kst:KSMBR1_3691"/>
<evidence type="ECO:0000313" key="1">
    <source>
        <dbReference type="EMBL" id="SOH06164.1"/>
    </source>
</evidence>
<organism evidence="1 2">
    <name type="scientific">Kuenenia stuttgartiensis</name>
    <dbReference type="NCBI Taxonomy" id="174633"/>
    <lineage>
        <taxon>Bacteria</taxon>
        <taxon>Pseudomonadati</taxon>
        <taxon>Planctomycetota</taxon>
        <taxon>Candidatus Brocadiia</taxon>
        <taxon>Candidatus Brocadiales</taxon>
        <taxon>Candidatus Brocadiaceae</taxon>
        <taxon>Candidatus Kuenenia</taxon>
    </lineage>
</organism>
<name>A0A2C9CK71_KUEST</name>